<dbReference type="PANTHER" id="PTHR10206">
    <property type="entry name" value="CATHELICIDIN"/>
    <property type="match status" value="1"/>
</dbReference>
<reference evidence="8" key="1">
    <citation type="submission" date="2025-08" db="UniProtKB">
        <authorList>
            <consortium name="Ensembl"/>
        </authorList>
    </citation>
    <scope>IDENTIFICATION</scope>
</reference>
<dbReference type="GO" id="GO:0031410">
    <property type="term" value="C:cytoplasmic vesicle"/>
    <property type="evidence" value="ECO:0007669"/>
    <property type="project" value="Ensembl"/>
</dbReference>
<dbReference type="InterPro" id="IPR001894">
    <property type="entry name" value="Cathelicidin-like"/>
</dbReference>
<keyword evidence="9" id="KW-1185">Reference proteome</keyword>
<dbReference type="Gene3D" id="3.10.450.10">
    <property type="match status" value="1"/>
</dbReference>
<dbReference type="FunFam" id="3.10.450.10:FF:000003">
    <property type="entry name" value="Cathelicidin antimicrobial peptide"/>
    <property type="match status" value="1"/>
</dbReference>
<evidence type="ECO:0000256" key="1">
    <source>
        <dbReference type="ARBA" id="ARBA00004613"/>
    </source>
</evidence>
<dbReference type="InterPro" id="IPR000010">
    <property type="entry name" value="Cystatin_dom"/>
</dbReference>
<dbReference type="GO" id="GO:0005615">
    <property type="term" value="C:extracellular space"/>
    <property type="evidence" value="ECO:0007669"/>
    <property type="project" value="Ensembl"/>
</dbReference>
<comment type="similarity">
    <text evidence="2">Belongs to the cathelicidin family.</text>
</comment>
<feature type="chain" id="PRO_5034739361" description="Cystatin domain-containing protein" evidence="6">
    <location>
        <begin position="20"/>
        <end position="166"/>
    </location>
</feature>
<accession>A0A8D2JQ14</accession>
<dbReference type="AlphaFoldDB" id="A0A8D2JQ14"/>
<dbReference type="GO" id="GO:0006952">
    <property type="term" value="P:defense response"/>
    <property type="evidence" value="ECO:0007669"/>
    <property type="project" value="InterPro"/>
</dbReference>
<dbReference type="Pfam" id="PF00666">
    <property type="entry name" value="Cathelicidins"/>
    <property type="match status" value="1"/>
</dbReference>
<name>A0A8D2JQ14_SCIVU</name>
<evidence type="ECO:0000256" key="4">
    <source>
        <dbReference type="ARBA" id="ARBA00022729"/>
    </source>
</evidence>
<dbReference type="PROSITE" id="PS51257">
    <property type="entry name" value="PROKAR_LIPOPROTEIN"/>
    <property type="match status" value="1"/>
</dbReference>
<keyword evidence="3" id="KW-0964">Secreted</keyword>
<evidence type="ECO:0000256" key="2">
    <source>
        <dbReference type="ARBA" id="ARBA00005320"/>
    </source>
</evidence>
<dbReference type="SUPFAM" id="SSF54403">
    <property type="entry name" value="Cystatin/monellin"/>
    <property type="match status" value="1"/>
</dbReference>
<organism evidence="8 9">
    <name type="scientific">Sciurus vulgaris</name>
    <name type="common">Eurasian red squirrel</name>
    <dbReference type="NCBI Taxonomy" id="55149"/>
    <lineage>
        <taxon>Eukaryota</taxon>
        <taxon>Metazoa</taxon>
        <taxon>Chordata</taxon>
        <taxon>Craniata</taxon>
        <taxon>Vertebrata</taxon>
        <taxon>Euteleostomi</taxon>
        <taxon>Mammalia</taxon>
        <taxon>Eutheria</taxon>
        <taxon>Euarchontoglires</taxon>
        <taxon>Glires</taxon>
        <taxon>Rodentia</taxon>
        <taxon>Sciuromorpha</taxon>
        <taxon>Sciuridae</taxon>
        <taxon>Sciurinae</taxon>
        <taxon>Sciurini</taxon>
        <taxon>Sciurus</taxon>
    </lineage>
</organism>
<reference evidence="8" key="2">
    <citation type="submission" date="2025-09" db="UniProtKB">
        <authorList>
            <consortium name="Ensembl"/>
        </authorList>
    </citation>
    <scope>IDENTIFICATION</scope>
</reference>
<comment type="subcellular location">
    <subcellularLocation>
        <location evidence="1">Secreted</location>
    </subcellularLocation>
</comment>
<evidence type="ECO:0000256" key="5">
    <source>
        <dbReference type="ARBA" id="ARBA00023157"/>
    </source>
</evidence>
<dbReference type="Ensembl" id="ENSSVLT00005028288.1">
    <property type="protein sequence ID" value="ENSSVLP00005025442.1"/>
    <property type="gene ID" value="ENSSVLG00005020103.1"/>
</dbReference>
<dbReference type="PANTHER" id="PTHR10206:SF4">
    <property type="entry name" value="NEUTROPHILIC GRANULE PROTEIN"/>
    <property type="match status" value="1"/>
</dbReference>
<dbReference type="GO" id="GO:0004869">
    <property type="term" value="F:cysteine-type endopeptidase inhibitor activity"/>
    <property type="evidence" value="ECO:0007669"/>
    <property type="project" value="Ensembl"/>
</dbReference>
<protein>
    <recommendedName>
        <fullName evidence="7">Cystatin domain-containing protein</fullName>
    </recommendedName>
</protein>
<dbReference type="InterPro" id="IPR046350">
    <property type="entry name" value="Cystatin_sf"/>
</dbReference>
<keyword evidence="4 6" id="KW-0732">Signal</keyword>
<dbReference type="GO" id="GO:0016525">
    <property type="term" value="P:negative regulation of angiogenesis"/>
    <property type="evidence" value="ECO:0007669"/>
    <property type="project" value="Ensembl"/>
</dbReference>
<dbReference type="OrthoDB" id="9835709at2759"/>
<evidence type="ECO:0000259" key="7">
    <source>
        <dbReference type="SMART" id="SM00043"/>
    </source>
</evidence>
<evidence type="ECO:0000313" key="9">
    <source>
        <dbReference type="Proteomes" id="UP000694564"/>
    </source>
</evidence>
<dbReference type="Proteomes" id="UP000694564">
    <property type="component" value="Chromosome 16"/>
</dbReference>
<feature type="signal peptide" evidence="6">
    <location>
        <begin position="1"/>
        <end position="19"/>
    </location>
</feature>
<evidence type="ECO:0000313" key="8">
    <source>
        <dbReference type="Ensembl" id="ENSSVLP00005025442.1"/>
    </source>
</evidence>
<dbReference type="GeneTree" id="ENSGT00730000111701"/>
<evidence type="ECO:0000256" key="3">
    <source>
        <dbReference type="ARBA" id="ARBA00022525"/>
    </source>
</evidence>
<sequence length="166" mass="18680">MAGAWKALVLVVCLSVVSCAPRRRLRYNDIVTRALRIYNDGQRGKPLFRLLEAIPPVLNSTIRIPLNFRIKETVCISPQPQPQECAFRENGEERTCSGEFSRLPVRFLTLTCDRDCGNQPQVSPRCSVGSPEDDLPEAEGTKLPAVVRDLYEKAKYDIISNILSNF</sequence>
<proteinExistence type="inferred from homology"/>
<dbReference type="SMART" id="SM00043">
    <property type="entry name" value="CY"/>
    <property type="match status" value="1"/>
</dbReference>
<evidence type="ECO:0000256" key="6">
    <source>
        <dbReference type="SAM" id="SignalP"/>
    </source>
</evidence>
<dbReference type="GO" id="GO:1901491">
    <property type="term" value="P:negative regulation of lymphangiogenesis"/>
    <property type="evidence" value="ECO:0007669"/>
    <property type="project" value="Ensembl"/>
</dbReference>
<feature type="domain" description="Cystatin" evidence="7">
    <location>
        <begin position="12"/>
        <end position="113"/>
    </location>
</feature>
<keyword evidence="5" id="KW-1015">Disulfide bond</keyword>